<dbReference type="Proteomes" id="UP000442694">
    <property type="component" value="Unassembled WGS sequence"/>
</dbReference>
<evidence type="ECO:0000313" key="2">
    <source>
        <dbReference type="EMBL" id="KAB8029863.1"/>
    </source>
</evidence>
<dbReference type="EMBL" id="WFLN01000007">
    <property type="protein sequence ID" value="KAB8029863.1"/>
    <property type="molecule type" value="Genomic_DNA"/>
</dbReference>
<organism evidence="2 3">
    <name type="scientific">Fluviispira multicolorata</name>
    <dbReference type="NCBI Taxonomy" id="2654512"/>
    <lineage>
        <taxon>Bacteria</taxon>
        <taxon>Pseudomonadati</taxon>
        <taxon>Bdellovibrionota</taxon>
        <taxon>Oligoflexia</taxon>
        <taxon>Silvanigrellales</taxon>
        <taxon>Silvanigrellaceae</taxon>
        <taxon>Fluviispira</taxon>
    </lineage>
</organism>
<protein>
    <submittedName>
        <fullName evidence="2">Uncharacterized protein</fullName>
    </submittedName>
</protein>
<name>A0A833JBX4_9BACT</name>
<dbReference type="AlphaFoldDB" id="A0A833JBX4"/>
<keyword evidence="1" id="KW-0175">Coiled coil</keyword>
<sequence>MKRIIISSSYLYFFIINTISSAYGQETSVTIKDTNGNDVLYCQDYKIKLNDYNLTHLFNEGDKANYLIKSNTEYSKIQIIQIGKECHSPVFVDENIVISFTDASDEYKYLIYSPKIPNTPSNAYYYTGATALSTFSLTETNTKDKKYTYNLVNQADDRVLACHEQLCTSTTKRIGKRNINANLTFEPLKIATVTPTAPQSPSDLWSKLYQLTENAAKEFSDDLARHEYDRRIKDEAERIEQQVKETAKKLSDDLARQEYDRRIKDEAKLIEQQVKETAKKLSDDLAKQEYDRRIKDEAKRIEQQAKNFFKKLF</sequence>
<keyword evidence="3" id="KW-1185">Reference proteome</keyword>
<accession>A0A833JBX4</accession>
<evidence type="ECO:0000256" key="1">
    <source>
        <dbReference type="SAM" id="Coils"/>
    </source>
</evidence>
<proteinExistence type="predicted"/>
<reference evidence="2 3" key="1">
    <citation type="submission" date="2019-10" db="EMBL/GenBank/DDBJ databases">
        <title>New genus of Silvanigrellaceae.</title>
        <authorList>
            <person name="Pitt A."/>
            <person name="Hahn M.W."/>
        </authorList>
    </citation>
    <scope>NUCLEOTIDE SEQUENCE [LARGE SCALE GENOMIC DNA]</scope>
    <source>
        <strain evidence="2 3">33A1-SZDP</strain>
    </source>
</reference>
<feature type="coiled-coil region" evidence="1">
    <location>
        <begin position="225"/>
        <end position="253"/>
    </location>
</feature>
<comment type="caution">
    <text evidence="2">The sequence shown here is derived from an EMBL/GenBank/DDBJ whole genome shotgun (WGS) entry which is preliminary data.</text>
</comment>
<evidence type="ECO:0000313" key="3">
    <source>
        <dbReference type="Proteomes" id="UP000442694"/>
    </source>
</evidence>
<dbReference type="RefSeq" id="WP_152213206.1">
    <property type="nucleotide sequence ID" value="NZ_WFLN01000007.1"/>
</dbReference>
<gene>
    <name evidence="2" type="ORF">GCL57_10010</name>
</gene>